<dbReference type="FunFam" id="3.30.300.30:FF:000008">
    <property type="entry name" value="2,3-dihydroxybenzoate-AMP ligase"/>
    <property type="match status" value="1"/>
</dbReference>
<evidence type="ECO:0000259" key="3">
    <source>
        <dbReference type="Pfam" id="PF00501"/>
    </source>
</evidence>
<dbReference type="AlphaFoldDB" id="A0A1C5G7M9"/>
<dbReference type="GO" id="GO:0016878">
    <property type="term" value="F:acid-thiol ligase activity"/>
    <property type="evidence" value="ECO:0007669"/>
    <property type="project" value="UniProtKB-ARBA"/>
</dbReference>
<dbReference type="InterPro" id="IPR045851">
    <property type="entry name" value="AMP-bd_C_sf"/>
</dbReference>
<dbReference type="PANTHER" id="PTHR43767:SF1">
    <property type="entry name" value="NONRIBOSOMAL PEPTIDE SYNTHASE PES1 (EUROFUNG)-RELATED"/>
    <property type="match status" value="1"/>
</dbReference>
<dbReference type="Pfam" id="PF00501">
    <property type="entry name" value="AMP-binding"/>
    <property type="match status" value="1"/>
</dbReference>
<dbReference type="InterPro" id="IPR025110">
    <property type="entry name" value="AMP-bd_C"/>
</dbReference>
<dbReference type="EMBL" id="LT607733">
    <property type="protein sequence ID" value="SCG15751.1"/>
    <property type="molecule type" value="Genomic_DNA"/>
</dbReference>
<dbReference type="PANTHER" id="PTHR43767">
    <property type="entry name" value="LONG-CHAIN-FATTY-ACID--COA LIGASE"/>
    <property type="match status" value="1"/>
</dbReference>
<dbReference type="InterPro" id="IPR042099">
    <property type="entry name" value="ANL_N_sf"/>
</dbReference>
<dbReference type="Gene3D" id="3.40.50.12780">
    <property type="entry name" value="N-terminal domain of ligase-like"/>
    <property type="match status" value="1"/>
</dbReference>
<evidence type="ECO:0000259" key="4">
    <source>
        <dbReference type="Pfam" id="PF13193"/>
    </source>
</evidence>
<dbReference type="Proteomes" id="UP000198251">
    <property type="component" value="Chromosome I"/>
</dbReference>
<name>A0A1C5G7M9_MICEH</name>
<proteinExistence type="inferred from homology"/>
<dbReference type="Gene3D" id="3.30.300.30">
    <property type="match status" value="1"/>
</dbReference>
<gene>
    <name evidence="5" type="ORF">GA0070610_1994</name>
</gene>
<organism evidence="5 6">
    <name type="scientific">Micromonospora echinofusca</name>
    <dbReference type="NCBI Taxonomy" id="47858"/>
    <lineage>
        <taxon>Bacteria</taxon>
        <taxon>Bacillati</taxon>
        <taxon>Actinomycetota</taxon>
        <taxon>Actinomycetes</taxon>
        <taxon>Micromonosporales</taxon>
        <taxon>Micromonosporaceae</taxon>
        <taxon>Micromonospora</taxon>
    </lineage>
</organism>
<keyword evidence="2" id="KW-0436">Ligase</keyword>
<reference evidence="5 6" key="1">
    <citation type="submission" date="2016-06" db="EMBL/GenBank/DDBJ databases">
        <authorList>
            <person name="Kjaerup R.B."/>
            <person name="Dalgaard T.S."/>
            <person name="Juul-Madsen H.R."/>
        </authorList>
    </citation>
    <scope>NUCLEOTIDE SEQUENCE [LARGE SCALE GENOMIC DNA]</scope>
    <source>
        <strain evidence="5 6">DSM 43913</strain>
    </source>
</reference>
<protein>
    <submittedName>
        <fullName evidence="5">Long-chain acyl-CoA synthetase</fullName>
    </submittedName>
</protein>
<dbReference type="InterPro" id="IPR050237">
    <property type="entry name" value="ATP-dep_AMP-bd_enzyme"/>
</dbReference>
<evidence type="ECO:0000313" key="6">
    <source>
        <dbReference type="Proteomes" id="UP000198251"/>
    </source>
</evidence>
<evidence type="ECO:0000256" key="1">
    <source>
        <dbReference type="ARBA" id="ARBA00006432"/>
    </source>
</evidence>
<keyword evidence="6" id="KW-1185">Reference proteome</keyword>
<sequence>MRAYHPQLRTVHDVVAFHAAQRPEHPAVHCEDRTVSYAELHRSSNRTAHALRRAGATAGNRVAYLGKESEHYYDVLFACAKTGTVLVPINWRLRAGEIRHIMRDSGSTVLFCDEDLLDTAEALRPDLPELREVVSLADFTGWQGDEDGDLGPSWNEEQPLAQVYTSGTTGNPKGVVLAHRSFFAVRDALVSEGLDWIDWRPDDVSLIGIPGFHIGGLWWSIQGFSAGITNVSVRVFAGHEAVRLIRRHGVTTACVVPAQLQMMLAPPRPKREDFVSLRKIVYGGSPISEALLARSIEMFDCDFAQIYGLSESGNTAVCLPPSAHVVGGPRMQAAGLPYPGFGVKIIDGTGRVLPPYEVGEICLSTPARMIEYRGLPEATAATLVNGWLHTGDAGYLDDEGFLFVRDRIKDTIIVAGENVYPAEVENAVSAYPGVVEAAAVAVPHEHWGEVVHCFVVTHPDQPVTARDLTPFLRGRIADFKIPASFEFVDQLPRNPSGKLLRRELRERFWQHLERRVA</sequence>
<feature type="domain" description="AMP-binding enzyme C-terminal" evidence="4">
    <location>
        <begin position="423"/>
        <end position="498"/>
    </location>
</feature>
<evidence type="ECO:0000313" key="5">
    <source>
        <dbReference type="EMBL" id="SCG15751.1"/>
    </source>
</evidence>
<dbReference type="NCBIfam" id="NF004837">
    <property type="entry name" value="PRK06187.1"/>
    <property type="match status" value="1"/>
</dbReference>
<dbReference type="InterPro" id="IPR000873">
    <property type="entry name" value="AMP-dep_synth/lig_dom"/>
</dbReference>
<feature type="domain" description="AMP-dependent synthetase/ligase" evidence="3">
    <location>
        <begin position="18"/>
        <end position="372"/>
    </location>
</feature>
<dbReference type="Pfam" id="PF13193">
    <property type="entry name" value="AMP-binding_C"/>
    <property type="match status" value="1"/>
</dbReference>
<accession>A0A1C5G7M9</accession>
<evidence type="ECO:0000256" key="2">
    <source>
        <dbReference type="ARBA" id="ARBA00022598"/>
    </source>
</evidence>
<dbReference type="SUPFAM" id="SSF56801">
    <property type="entry name" value="Acetyl-CoA synthetase-like"/>
    <property type="match status" value="1"/>
</dbReference>
<dbReference type="GeneID" id="95801813"/>
<comment type="similarity">
    <text evidence="1">Belongs to the ATP-dependent AMP-binding enzyme family.</text>
</comment>
<dbReference type="RefSeq" id="WP_088999733.1">
    <property type="nucleotide sequence ID" value="NZ_LT607733.1"/>
</dbReference>